<protein>
    <submittedName>
        <fullName evidence="2">Transcription factor TFIIE, alpha subunit</fullName>
    </submittedName>
</protein>
<evidence type="ECO:0000313" key="2">
    <source>
        <dbReference type="EMBL" id="EET89705.1"/>
    </source>
</evidence>
<sequence length="261" mass="29491">MISKNNKARGRNIKHSGIKANVKNSVKVKNSKAFAKMHAHVKAKKHSAAIVRPKGHGKKGSTVAIKTVRKATMKEKREDYAREAAVKNTENVSKIISEIVMDNDISEYLKKNVSKKAIEIIELLSTPRTDEYITDALEIKINAVRRILNILQGYGITNYNISKNVDGWLSFEWYINAGKAAQFLEFVKNEAGMKNKIDDSCNDYFVCDNCYADNRLIFTFDAAYEAGFRCVCNKSLRRIDKTEAESLISKSRETNKSVVEL</sequence>
<reference evidence="2 3" key="2">
    <citation type="journal article" date="2010" name="Proc. Natl. Acad. Sci. U.S.A.">
        <title>Enigmatic, ultrasmall, uncultivated Archaea.</title>
        <authorList>
            <person name="Baker B.J."/>
            <person name="Comolli L.R."/>
            <person name="Dick G.J."/>
            <person name="Hauser L.J."/>
            <person name="Hyatt D."/>
            <person name="Dill B.D."/>
            <person name="Land M.L."/>
            <person name="Verberkmoes N.C."/>
            <person name="Hettich R.L."/>
            <person name="Banfield J.F."/>
        </authorList>
    </citation>
    <scope>NUCLEOTIDE SEQUENCE [LARGE SCALE GENOMIC DNA]</scope>
    <source>
        <strain evidence="2">ARMAN-2</strain>
    </source>
</reference>
<dbReference type="Pfam" id="PF02002">
    <property type="entry name" value="TFIIE_alpha"/>
    <property type="match status" value="1"/>
</dbReference>
<dbReference type="InterPro" id="IPR036390">
    <property type="entry name" value="WH_DNA-bd_sf"/>
</dbReference>
<gene>
    <name evidence="2" type="ORF">UNLARM2_0823</name>
</gene>
<dbReference type="InterPro" id="IPR036388">
    <property type="entry name" value="WH-like_DNA-bd_sf"/>
</dbReference>
<dbReference type="SUPFAM" id="SSF46785">
    <property type="entry name" value="Winged helix' DNA-binding domain"/>
    <property type="match status" value="1"/>
</dbReference>
<evidence type="ECO:0000313" key="3">
    <source>
        <dbReference type="Proteomes" id="UP000332487"/>
    </source>
</evidence>
<accession>C7DID1</accession>
<dbReference type="InterPro" id="IPR024550">
    <property type="entry name" value="TFIIEa/SarR/Rpc3_HTH_dom"/>
</dbReference>
<dbReference type="Gene3D" id="1.10.10.10">
    <property type="entry name" value="Winged helix-like DNA-binding domain superfamily/Winged helix DNA-binding domain"/>
    <property type="match status" value="1"/>
</dbReference>
<organism evidence="2 3">
    <name type="scientific">Candidatus Micrarchaeum acidiphilum ARMAN-2</name>
    <dbReference type="NCBI Taxonomy" id="425595"/>
    <lineage>
        <taxon>Archaea</taxon>
        <taxon>Candidatus Micrarchaeota</taxon>
        <taxon>Candidatus Micrarchaeia</taxon>
        <taxon>Candidatus Micrarchaeales</taxon>
        <taxon>Candidatus Micrarchaeaceae</taxon>
        <taxon>Candidatus Micrarchaeum</taxon>
    </lineage>
</organism>
<feature type="domain" description="TFIIEalpha/SarR/Rpc3 HTH" evidence="1">
    <location>
        <begin position="109"/>
        <end position="185"/>
    </location>
</feature>
<dbReference type="EMBL" id="GG697241">
    <property type="protein sequence ID" value="EET89705.1"/>
    <property type="molecule type" value="Genomic_DNA"/>
</dbReference>
<dbReference type="AlphaFoldDB" id="C7DID1"/>
<evidence type="ECO:0000259" key="1">
    <source>
        <dbReference type="Pfam" id="PF02002"/>
    </source>
</evidence>
<dbReference type="Proteomes" id="UP000332487">
    <property type="component" value="Unassembled WGS sequence"/>
</dbReference>
<keyword evidence="3" id="KW-1185">Reference proteome</keyword>
<proteinExistence type="predicted"/>
<reference evidence="2 3" key="1">
    <citation type="journal article" date="2009" name="Genome Biol.">
        <title>Community-wide analysis of microbial genome sequence signatures.</title>
        <authorList>
            <person name="Dick G.J."/>
            <person name="Andersson A.F."/>
            <person name="Baker B.J."/>
            <person name="Simmons S.L."/>
            <person name="Thomas B.C."/>
            <person name="Yelton A.P."/>
            <person name="Banfield J.F."/>
        </authorList>
    </citation>
    <scope>NUCLEOTIDE SEQUENCE [LARGE SCALE GENOMIC DNA]</scope>
    <source>
        <strain evidence="2">ARMAN-2</strain>
    </source>
</reference>
<name>C7DID1_MICA2</name>